<sequence length="297" mass="33408">MATIDNELPEKLGHNHPLFLSTIDNSGAMLITIQLTGVENFSVWSRAMRIAILSRNKLGFIDGTCLKEGFGPYLTILWERCNAIVLSWIMNCVSKELLGGIVYSTNAATVWSDLKERYDKVYGSRVFLLHKEIASISQGTSSVYFARLRDLWKLLQFLMGLNETYEQAKGQILMMIPLPSLNKSYSMLLERESQRFISQSHKSGGQTDMNALVSIRSGSNPVNRQKSLIHLMVIEAILDAISNVPESEKSESHSDQTIPIQAATPRRSLRISSTPLWMKDYVAYVKKSLSVQAIIFN</sequence>
<gene>
    <name evidence="3" type="primary">LOC107003668</name>
</gene>
<evidence type="ECO:0000313" key="2">
    <source>
        <dbReference type="Proteomes" id="UP000694930"/>
    </source>
</evidence>
<dbReference type="Pfam" id="PF14244">
    <property type="entry name" value="Retrotran_gag_3"/>
    <property type="match status" value="1"/>
</dbReference>
<organism evidence="2 3">
    <name type="scientific">Solanum pennellii</name>
    <name type="common">Tomato</name>
    <name type="synonym">Lycopersicon pennellii</name>
    <dbReference type="NCBI Taxonomy" id="28526"/>
    <lineage>
        <taxon>Eukaryota</taxon>
        <taxon>Viridiplantae</taxon>
        <taxon>Streptophyta</taxon>
        <taxon>Embryophyta</taxon>
        <taxon>Tracheophyta</taxon>
        <taxon>Spermatophyta</taxon>
        <taxon>Magnoliopsida</taxon>
        <taxon>eudicotyledons</taxon>
        <taxon>Gunneridae</taxon>
        <taxon>Pentapetalae</taxon>
        <taxon>asterids</taxon>
        <taxon>lamiids</taxon>
        <taxon>Solanales</taxon>
        <taxon>Solanaceae</taxon>
        <taxon>Solanoideae</taxon>
        <taxon>Solaneae</taxon>
        <taxon>Solanum</taxon>
        <taxon>Solanum subgen. Lycopersicon</taxon>
    </lineage>
</organism>
<dbReference type="PANTHER" id="PTHR37610:SF85">
    <property type="entry name" value="REVERSE TRANSCRIPTASE DOMAIN-CONTAINING PROTEIN"/>
    <property type="match status" value="1"/>
</dbReference>
<accession>A0ABM1FIV5</accession>
<reference evidence="3" key="2">
    <citation type="submission" date="2025-08" db="UniProtKB">
        <authorList>
            <consortium name="RefSeq"/>
        </authorList>
    </citation>
    <scope>IDENTIFICATION</scope>
</reference>
<name>A0ABM1FIV5_SOLPN</name>
<proteinExistence type="predicted"/>
<evidence type="ECO:0000259" key="1">
    <source>
        <dbReference type="Pfam" id="PF14244"/>
    </source>
</evidence>
<dbReference type="InterPro" id="IPR029472">
    <property type="entry name" value="Copia-like_N"/>
</dbReference>
<reference evidence="2" key="1">
    <citation type="journal article" date="2014" name="Nat. Genet.">
        <title>The genome of the stress-tolerant wild tomato species Solanum pennellii.</title>
        <authorList>
            <person name="Bolger A."/>
            <person name="Scossa F."/>
            <person name="Bolger M.E."/>
            <person name="Lanz C."/>
            <person name="Maumus F."/>
            <person name="Tohge T."/>
            <person name="Quesneville H."/>
            <person name="Alseekh S."/>
            <person name="Sorensen I."/>
            <person name="Lichtenstein G."/>
            <person name="Fich E.A."/>
            <person name="Conte M."/>
            <person name="Keller H."/>
            <person name="Schneeberger K."/>
            <person name="Schwacke R."/>
            <person name="Ofner I."/>
            <person name="Vrebalov J."/>
            <person name="Xu Y."/>
            <person name="Osorio S."/>
            <person name="Aflitos S.A."/>
            <person name="Schijlen E."/>
            <person name="Jimenez-Gomez J.M."/>
            <person name="Ryngajllo M."/>
            <person name="Kimura S."/>
            <person name="Kumar R."/>
            <person name="Koenig D."/>
            <person name="Headland L.R."/>
            <person name="Maloof J.N."/>
            <person name="Sinha N."/>
            <person name="van Ham R.C."/>
            <person name="Lankhorst R.K."/>
            <person name="Mao L."/>
            <person name="Vogel A."/>
            <person name="Arsova B."/>
            <person name="Panstruga R."/>
            <person name="Fei Z."/>
            <person name="Rose J.K."/>
            <person name="Zamir D."/>
            <person name="Carrari F."/>
            <person name="Giovannoni J.J."/>
            <person name="Weigel D."/>
            <person name="Usadel B."/>
            <person name="Fernie A.R."/>
        </authorList>
    </citation>
    <scope>NUCLEOTIDE SEQUENCE [LARGE SCALE GENOMIC DNA]</scope>
    <source>
        <strain evidence="2">cv. LA0716</strain>
    </source>
</reference>
<evidence type="ECO:0000313" key="3">
    <source>
        <dbReference type="RefSeq" id="XP_015057470.1"/>
    </source>
</evidence>
<dbReference type="Proteomes" id="UP000694930">
    <property type="component" value="Chromosome 11"/>
</dbReference>
<dbReference type="RefSeq" id="XP_015057470.1">
    <property type="nucleotide sequence ID" value="XM_015201984.1"/>
</dbReference>
<dbReference type="GeneID" id="107003668"/>
<feature type="domain" description="Retrotransposon Copia-like N-terminal" evidence="1">
    <location>
        <begin position="24"/>
        <end position="66"/>
    </location>
</feature>
<dbReference type="PANTHER" id="PTHR37610">
    <property type="entry name" value="CCHC-TYPE DOMAIN-CONTAINING PROTEIN"/>
    <property type="match status" value="1"/>
</dbReference>
<protein>
    <submittedName>
        <fullName evidence="3">Uncharacterized protein LOC107003668</fullName>
    </submittedName>
</protein>
<keyword evidence="2" id="KW-1185">Reference proteome</keyword>